<keyword evidence="9" id="KW-1185">Reference proteome</keyword>
<evidence type="ECO:0000256" key="1">
    <source>
        <dbReference type="ARBA" id="ARBA00004141"/>
    </source>
</evidence>
<dbReference type="GO" id="GO:0000271">
    <property type="term" value="P:polysaccharide biosynthetic process"/>
    <property type="evidence" value="ECO:0007669"/>
    <property type="project" value="InterPro"/>
</dbReference>
<dbReference type="OrthoDB" id="7949431at2"/>
<gene>
    <name evidence="8" type="ORF">SAMN04488059_10462</name>
    <name evidence="7" type="ORF">WH91_15540</name>
</gene>
<evidence type="ECO:0000259" key="6">
    <source>
        <dbReference type="Pfam" id="PF04138"/>
    </source>
</evidence>
<keyword evidence="2 5" id="KW-0812">Transmembrane</keyword>
<feature type="transmembrane region" description="Helical" evidence="5">
    <location>
        <begin position="54"/>
        <end position="72"/>
    </location>
</feature>
<reference evidence="7 9" key="1">
    <citation type="submission" date="2015-03" db="EMBL/GenBank/DDBJ databases">
        <authorList>
            <person name="Lepp D."/>
            <person name="Hassan Y.I."/>
            <person name="Li X.-Z."/>
            <person name="Zhou T."/>
        </authorList>
    </citation>
    <scope>NUCLEOTIDE SEQUENCE [LARGE SCALE GENOMIC DNA]</scope>
    <source>
        <strain evidence="7 9">Cr7-05</strain>
    </source>
</reference>
<dbReference type="RefSeq" id="WP_046171910.1">
    <property type="nucleotide sequence ID" value="NZ_FOMB01000004.1"/>
</dbReference>
<dbReference type="GO" id="GO:0016020">
    <property type="term" value="C:membrane"/>
    <property type="evidence" value="ECO:0007669"/>
    <property type="project" value="UniProtKB-SubCell"/>
</dbReference>
<evidence type="ECO:0000256" key="3">
    <source>
        <dbReference type="ARBA" id="ARBA00022989"/>
    </source>
</evidence>
<comment type="subcellular location">
    <subcellularLocation>
        <location evidence="1">Membrane</location>
        <topology evidence="1">Multi-pass membrane protein</topology>
    </subcellularLocation>
</comment>
<keyword evidence="4 5" id="KW-0472">Membrane</keyword>
<sequence length="152" mass="16261">MSAALQSLMRDVPARPSAPLFGGLLAFLVVGGSGAAAFVVLSSIMIWADTGLEDWWVNTASYAVLIVPVYLLHRRYSFDSDASHWQALPRYMAVQGMALVLAAVFSLVIHGAFDLPTVLASMLVIGLTSGVNFMVLRSWAFTRGQLSVAVSA</sequence>
<evidence type="ECO:0000313" key="8">
    <source>
        <dbReference type="EMBL" id="SFC34604.1"/>
    </source>
</evidence>
<proteinExistence type="predicted"/>
<dbReference type="Proteomes" id="UP000182258">
    <property type="component" value="Unassembled WGS sequence"/>
</dbReference>
<dbReference type="PATRIC" id="fig|728005.3.peg.1309"/>
<keyword evidence="3 5" id="KW-1133">Transmembrane helix</keyword>
<dbReference type="AlphaFoldDB" id="A0A0F5PUW2"/>
<evidence type="ECO:0000256" key="2">
    <source>
        <dbReference type="ARBA" id="ARBA00022692"/>
    </source>
</evidence>
<evidence type="ECO:0000256" key="4">
    <source>
        <dbReference type="ARBA" id="ARBA00023136"/>
    </source>
</evidence>
<reference evidence="8 10" key="2">
    <citation type="submission" date="2016-10" db="EMBL/GenBank/DDBJ databases">
        <authorList>
            <person name="de Groot N.N."/>
        </authorList>
    </citation>
    <scope>NUCLEOTIDE SEQUENCE [LARGE SCALE GENOMIC DNA]</scope>
    <source>
        <strain evidence="8 10">CGMCC 1.10210</strain>
    </source>
</reference>
<evidence type="ECO:0000313" key="10">
    <source>
        <dbReference type="Proteomes" id="UP000182258"/>
    </source>
</evidence>
<dbReference type="InterPro" id="IPR007267">
    <property type="entry name" value="GtrA_DPMS_TM"/>
</dbReference>
<feature type="transmembrane region" description="Helical" evidence="5">
    <location>
        <begin position="119"/>
        <end position="136"/>
    </location>
</feature>
<feature type="domain" description="GtrA/DPMS transmembrane" evidence="6">
    <location>
        <begin position="27"/>
        <end position="141"/>
    </location>
</feature>
<name>A0A0F5PUW2_9HYPH</name>
<feature type="transmembrane region" description="Helical" evidence="5">
    <location>
        <begin position="93"/>
        <end position="113"/>
    </location>
</feature>
<organism evidence="8 10">
    <name type="scientific">Devosia psychrophila</name>
    <dbReference type="NCBI Taxonomy" id="728005"/>
    <lineage>
        <taxon>Bacteria</taxon>
        <taxon>Pseudomonadati</taxon>
        <taxon>Pseudomonadota</taxon>
        <taxon>Alphaproteobacteria</taxon>
        <taxon>Hyphomicrobiales</taxon>
        <taxon>Devosiaceae</taxon>
        <taxon>Devosia</taxon>
    </lineage>
</organism>
<accession>A0A0F5PUW2</accession>
<evidence type="ECO:0000313" key="9">
    <source>
        <dbReference type="Proteomes" id="UP000033519"/>
    </source>
</evidence>
<feature type="transmembrane region" description="Helical" evidence="5">
    <location>
        <begin position="20"/>
        <end position="48"/>
    </location>
</feature>
<evidence type="ECO:0000256" key="5">
    <source>
        <dbReference type="SAM" id="Phobius"/>
    </source>
</evidence>
<dbReference type="EMBL" id="FOMB01000004">
    <property type="protein sequence ID" value="SFC34604.1"/>
    <property type="molecule type" value="Genomic_DNA"/>
</dbReference>
<protein>
    <submittedName>
        <fullName evidence="8">GtrA-like protein</fullName>
    </submittedName>
</protein>
<dbReference type="EMBL" id="LAPV01000141">
    <property type="protein sequence ID" value="KKC32176.1"/>
    <property type="molecule type" value="Genomic_DNA"/>
</dbReference>
<dbReference type="Pfam" id="PF04138">
    <property type="entry name" value="GtrA_DPMS_TM"/>
    <property type="match status" value="1"/>
</dbReference>
<evidence type="ECO:0000313" key="7">
    <source>
        <dbReference type="EMBL" id="KKC32176.1"/>
    </source>
</evidence>
<dbReference type="Proteomes" id="UP000033519">
    <property type="component" value="Unassembled WGS sequence"/>
</dbReference>